<accession>A0A4Z1BFB7</accession>
<evidence type="ECO:0000313" key="2">
    <source>
        <dbReference type="Proteomes" id="UP000297972"/>
    </source>
</evidence>
<dbReference type="AlphaFoldDB" id="A0A4Z1BFB7"/>
<dbReference type="EMBL" id="SRPG01000462">
    <property type="protein sequence ID" value="TGN37730.1"/>
    <property type="molecule type" value="Genomic_DNA"/>
</dbReference>
<name>A0A4Z1BFB7_9RHOB</name>
<dbReference type="RefSeq" id="WP_135819364.1">
    <property type="nucleotide sequence ID" value="NZ_SRPG01000462.1"/>
</dbReference>
<comment type="caution">
    <text evidence="1">The sequence shown here is derived from an EMBL/GenBank/DDBJ whole genome shotgun (WGS) entry which is preliminary data.</text>
</comment>
<protein>
    <submittedName>
        <fullName evidence="1">Uncharacterized protein</fullName>
    </submittedName>
</protein>
<sequence>MTRKVFLIDIYGKPHNFVCPPWRVVQIRDGVKATEVQLTNGRTTPTYKVKECSDDVRRRFSLA</sequence>
<organism evidence="1 2">
    <name type="scientific">Paracoccus liaowanqingii</name>
    <dbReference type="NCBI Taxonomy" id="2560053"/>
    <lineage>
        <taxon>Bacteria</taxon>
        <taxon>Pseudomonadati</taxon>
        <taxon>Pseudomonadota</taxon>
        <taxon>Alphaproteobacteria</taxon>
        <taxon>Rhodobacterales</taxon>
        <taxon>Paracoccaceae</taxon>
        <taxon>Paracoccus</taxon>
    </lineage>
</organism>
<reference evidence="1 2" key="1">
    <citation type="submission" date="2019-03" db="EMBL/GenBank/DDBJ databases">
        <authorList>
            <person name="Li J."/>
        </authorList>
    </citation>
    <scope>NUCLEOTIDE SEQUENCE [LARGE SCALE GENOMIC DNA]</scope>
    <source>
        <strain evidence="1 2">3058</strain>
    </source>
</reference>
<dbReference type="OrthoDB" id="7778432at2"/>
<keyword evidence="2" id="KW-1185">Reference proteome</keyword>
<gene>
    <name evidence="1" type="ORF">E4L95_22225</name>
</gene>
<proteinExistence type="predicted"/>
<evidence type="ECO:0000313" key="1">
    <source>
        <dbReference type="EMBL" id="TGN37730.1"/>
    </source>
</evidence>
<dbReference type="Proteomes" id="UP000297972">
    <property type="component" value="Unassembled WGS sequence"/>
</dbReference>